<gene>
    <name evidence="3" type="ORF">CKU37_05310</name>
</gene>
<reference evidence="3 4" key="1">
    <citation type="submission" date="2017-08" db="EMBL/GenBank/DDBJ databases">
        <title>Streptococcus salivarius strain HS0302 Genome.</title>
        <authorList>
            <person name="Smith J."/>
            <person name="Deng P."/>
            <person name="Geng M."/>
        </authorList>
    </citation>
    <scope>NUCLEOTIDE SEQUENCE [LARGE SCALE GENOMIC DNA]</scope>
    <source>
        <strain evidence="3 4">HS0302</strain>
    </source>
</reference>
<dbReference type="RefSeq" id="WP_002885565.1">
    <property type="nucleotide sequence ID" value="NZ_CACRUJ010000003.1"/>
</dbReference>
<feature type="compositionally biased region" description="Basic and acidic residues" evidence="1">
    <location>
        <begin position="348"/>
        <end position="362"/>
    </location>
</feature>
<evidence type="ECO:0000256" key="2">
    <source>
        <dbReference type="SAM" id="Phobius"/>
    </source>
</evidence>
<keyword evidence="2" id="KW-0812">Transmembrane</keyword>
<dbReference type="AlphaFoldDB" id="A0A2W1I3Z6"/>
<organism evidence="3 4">
    <name type="scientific">Streptococcus salivarius</name>
    <dbReference type="NCBI Taxonomy" id="1304"/>
    <lineage>
        <taxon>Bacteria</taxon>
        <taxon>Bacillati</taxon>
        <taxon>Bacillota</taxon>
        <taxon>Bacilli</taxon>
        <taxon>Lactobacillales</taxon>
        <taxon>Streptococcaceae</taxon>
        <taxon>Streptococcus</taxon>
    </lineage>
</organism>
<evidence type="ECO:0000256" key="1">
    <source>
        <dbReference type="SAM" id="MobiDB-lite"/>
    </source>
</evidence>
<feature type="region of interest" description="Disordered" evidence="1">
    <location>
        <begin position="338"/>
        <end position="362"/>
    </location>
</feature>
<keyword evidence="2" id="KW-1133">Transmembrane helix</keyword>
<evidence type="ECO:0000313" key="4">
    <source>
        <dbReference type="Proteomes" id="UP000248776"/>
    </source>
</evidence>
<keyword evidence="2" id="KW-0472">Membrane</keyword>
<protein>
    <submittedName>
        <fullName evidence="3">Uncharacterized protein</fullName>
    </submittedName>
</protein>
<feature type="compositionally biased region" description="Low complexity" evidence="1">
    <location>
        <begin position="338"/>
        <end position="347"/>
    </location>
</feature>
<dbReference type="EMBL" id="NSIW01000008">
    <property type="protein sequence ID" value="PZD56483.1"/>
    <property type="molecule type" value="Genomic_DNA"/>
</dbReference>
<evidence type="ECO:0000313" key="3">
    <source>
        <dbReference type="EMBL" id="PZD56483.1"/>
    </source>
</evidence>
<name>A0A2W1I3Z6_STRSL</name>
<sequence length="362" mass="41627">MNQQEWIEYFELVNGRKPTPAELAQAQAAGEFILERPNPNVFGSNGQATEQRPIKPAEPVITMTQQPQFAQTTATFQQVVPAKKGMSKKTKIILASVLGAVAVILLSVGGYSLWRYQSGKIVDGTYEVVSFSRYDEDKDKMVDGIDEYKDEGLDLQSFVVVKNNQSRTYNLVESDNKSYVSLMDYETDVPQVFDPWNRTESQVLDADQVEDVTKDFMKKMRKDYSFYTKEEADKVVKKTTREYKDTLKEKRTYVKHGDEYTLTTYDKKGKLQSRITYKRMSKGDAEERWDDYKDAIKDYKKDLKTYSDQYDDFKDYYDYGYGYNYGYGYGNDYGYGNSDDYGSGSKSGSDDSKSSKKSSDKI</sequence>
<proteinExistence type="predicted"/>
<dbReference type="Proteomes" id="UP000248776">
    <property type="component" value="Unassembled WGS sequence"/>
</dbReference>
<comment type="caution">
    <text evidence="3">The sequence shown here is derived from an EMBL/GenBank/DDBJ whole genome shotgun (WGS) entry which is preliminary data.</text>
</comment>
<feature type="transmembrane region" description="Helical" evidence="2">
    <location>
        <begin position="92"/>
        <end position="114"/>
    </location>
</feature>
<accession>A0A2W1I3Z6</accession>